<reference evidence="2" key="1">
    <citation type="submission" date="2018-01" db="EMBL/GenBank/DDBJ databases">
        <authorList>
            <person name="Regsiter A."/>
            <person name="William W."/>
        </authorList>
    </citation>
    <scope>NUCLEOTIDE SEQUENCE</scope>
    <source>
        <strain evidence="2">TRIP AH-1</strain>
    </source>
</reference>
<name>A0A445N1P8_9BACT</name>
<feature type="compositionally biased region" description="Basic and acidic residues" evidence="1">
    <location>
        <begin position="20"/>
        <end position="34"/>
    </location>
</feature>
<sequence>METFIKRRQQQPLPASKPLSSKEAKPKPLPDNKDVYCITKGEIKKPSRKHRNLNEPAKVEERIQPRDEAHAGKQKQQRGTSAREDMLDCTINLSLPLDYKPIMGAFFNVKFEKHRNVAPGANLEPFSLRVVETQSGDGLTWTTEAGTSGFSNEQIIYMLLMDSDLPPSVIAERVSVSRAFISQMTKKAKDSGLMNRNRVATDKGKDFITWMKEEAGFEIDCFLNGDSKN</sequence>
<protein>
    <submittedName>
        <fullName evidence="2">Uncharacterized protein</fullName>
    </submittedName>
</protein>
<feature type="region of interest" description="Disordered" evidence="1">
    <location>
        <begin position="1"/>
        <end position="83"/>
    </location>
</feature>
<gene>
    <name evidence="2" type="ORF">PITCH_A70001</name>
</gene>
<organism evidence="2">
    <name type="scientific">uncultured Desulfobacterium sp</name>
    <dbReference type="NCBI Taxonomy" id="201089"/>
    <lineage>
        <taxon>Bacteria</taxon>
        <taxon>Pseudomonadati</taxon>
        <taxon>Thermodesulfobacteriota</taxon>
        <taxon>Desulfobacteria</taxon>
        <taxon>Desulfobacterales</taxon>
        <taxon>Desulfobacteriaceae</taxon>
        <taxon>Desulfobacterium</taxon>
        <taxon>environmental samples</taxon>
    </lineage>
</organism>
<accession>A0A445N1P8</accession>
<dbReference type="EMBL" id="OJIN01000214">
    <property type="protein sequence ID" value="SPD75629.1"/>
    <property type="molecule type" value="Genomic_DNA"/>
</dbReference>
<evidence type="ECO:0000256" key="1">
    <source>
        <dbReference type="SAM" id="MobiDB-lite"/>
    </source>
</evidence>
<proteinExistence type="predicted"/>
<evidence type="ECO:0000313" key="2">
    <source>
        <dbReference type="EMBL" id="SPD75629.1"/>
    </source>
</evidence>
<dbReference type="AlphaFoldDB" id="A0A445N1P8"/>
<feature type="compositionally biased region" description="Basic and acidic residues" evidence="1">
    <location>
        <begin position="57"/>
        <end position="71"/>
    </location>
</feature>